<evidence type="ECO:0008006" key="6">
    <source>
        <dbReference type="Google" id="ProtNLM"/>
    </source>
</evidence>
<keyword evidence="2" id="KW-0131">Cell cycle</keyword>
<dbReference type="PANTHER" id="PTHR12634:SF8">
    <property type="entry name" value="FIERY MOUNTAIN, ISOFORM D"/>
    <property type="match status" value="1"/>
</dbReference>
<comment type="similarity">
    <text evidence="1">Belongs to the SAPS family.</text>
</comment>
<feature type="compositionally biased region" description="Acidic residues" evidence="3">
    <location>
        <begin position="727"/>
        <end position="739"/>
    </location>
</feature>
<feature type="compositionally biased region" description="Low complexity" evidence="3">
    <location>
        <begin position="714"/>
        <end position="726"/>
    </location>
</feature>
<feature type="compositionally biased region" description="Polar residues" evidence="3">
    <location>
        <begin position="691"/>
        <end position="707"/>
    </location>
</feature>
<feature type="compositionally biased region" description="Basic and acidic residues" evidence="3">
    <location>
        <begin position="972"/>
        <end position="984"/>
    </location>
</feature>
<feature type="compositionally biased region" description="Basic and acidic residues" evidence="3">
    <location>
        <begin position="500"/>
        <end position="516"/>
    </location>
</feature>
<proteinExistence type="inferred from homology"/>
<name>A0AAF0JJX6_9BASI</name>
<dbReference type="GO" id="GO:0019903">
    <property type="term" value="F:protein phosphatase binding"/>
    <property type="evidence" value="ECO:0007669"/>
    <property type="project" value="InterPro"/>
</dbReference>
<feature type="region of interest" description="Disordered" evidence="3">
    <location>
        <begin position="499"/>
        <end position="522"/>
    </location>
</feature>
<sequence length="1199" mass="132562">MFWRFGISQTSALTTLLDKPDVALEDVLNESDLLQECKSNNTKLVAYLKQPKVLRRLLDYVVGAVEVEEVATNANWEKIAFKYPYLASEVLSSEISEISMALLQDTQSYLGPFWENFLSMPIDTTDRPLPLHTHPMTSASYSQSESRDDNNAEESESSEQSTSQTTTRYSVRKDGPGHTALAGYWAKVNTSLLEKHPHEMLAFIQTLPTAVEGLVARFETPAVVDLLFRIIQTDDNVPDAGIIQWLADNDLITRVISLLSPHVSAELHKAAAEFLKAIISLSAPSPASLNQVSMQESFGGPGEMLISAGGVNNLLVRELASEENVSKMTAFMLDFKPAALMQRSSSGADSAMSTRKASGQSTSDWALPVLREFHSSDESAVEEDDDEDVDEDAEWDLQMNVRQRRATTTQEILGHSKVHRDSAVTVRPSDLRRDSVRRDSMRKQGPSQAALTSSFVNCAGVFIELIRKNNSDYFEQHLFHTLRNYLLLRQQEISGKRHKDYLARKESGDGSDKPDLTLEDLPFEDDEDIDGMEDAMTEVAEKMGIVHLGPLLQTLASRIPSLQEMMRSPKLAVPYVSTTLGQIEPLTQTRYCIAELYAEMLHCSNMVLLNREPNVGPQYSSSGTLLGGIEGLQLLARALQGDDGGPLVSVNDPSTSDANQIESTQPSILEDDQEIVPEIPVDPSADDAPQESPQLAPASSGSNSKENLLTVPKSGQESGNSSGGESSDCETDNATDDEDAKSIASALSSMSLADLCAQFASKPPSIDEDHVDATPGDYLKKQFYDFQVISTMVELFLNHPWNNFLHNVVYDIVQQLFNGDMNAGINKKLTIAAFEQAGLVDAILEGSRRNQESSKQLRRIRLAYMGHLNLIAEEVIKLREKYKSSLGERLQNCFPQPGWDTFVEEELRVSRAKEAMPLAGGCPNGSGANETNWSKESDTWYADAEGNNTFARYLSSQMRNESTEDDADNDDILGHLDDRNPHEYSDDEQLDEDNEWGPFADSHASDSFHFISTGPNSSTDHRTERNIKENLTPADWAAEFRRGNLSSGSSDEQAENDSDSDSSGSGFNRDERECVDSDDNASDELPYVDLHKPASLRYRSQSTELLPAVRDPELREEIVKNQSERWPTAEASKSSGTGTPTLLSEERLKELALGELPDDIEHTKEGLLRRRLSNGQTVTVPLDEADLFANDHSSAISDD</sequence>
<feature type="region of interest" description="Disordered" evidence="3">
    <location>
        <begin position="1044"/>
        <end position="1088"/>
    </location>
</feature>
<dbReference type="GO" id="GO:0019888">
    <property type="term" value="F:protein phosphatase regulator activity"/>
    <property type="evidence" value="ECO:0007669"/>
    <property type="project" value="TreeGrafter"/>
</dbReference>
<dbReference type="Proteomes" id="UP001214628">
    <property type="component" value="Chromosome 2"/>
</dbReference>
<dbReference type="Pfam" id="PF04499">
    <property type="entry name" value="SAPS"/>
    <property type="match status" value="2"/>
</dbReference>
<accession>A0AAF0JJX6</accession>
<feature type="compositionally biased region" description="Low complexity" evidence="3">
    <location>
        <begin position="158"/>
        <end position="167"/>
    </location>
</feature>
<gene>
    <name evidence="4" type="ORF">MPSI1_001582</name>
</gene>
<dbReference type="GO" id="GO:0005634">
    <property type="term" value="C:nucleus"/>
    <property type="evidence" value="ECO:0007669"/>
    <property type="project" value="TreeGrafter"/>
</dbReference>
<feature type="compositionally biased region" description="Basic and acidic residues" evidence="3">
    <location>
        <begin position="429"/>
        <end position="442"/>
    </location>
</feature>
<dbReference type="PANTHER" id="PTHR12634">
    <property type="entry name" value="SIT4 YEAST -ASSOCIATING PROTEIN-RELATED"/>
    <property type="match status" value="1"/>
</dbReference>
<feature type="region of interest" description="Disordered" evidence="3">
    <location>
        <begin position="645"/>
        <end position="739"/>
    </location>
</feature>
<keyword evidence="5" id="KW-1185">Reference proteome</keyword>
<feature type="compositionally biased region" description="Polar residues" evidence="3">
    <location>
        <begin position="1124"/>
        <end position="1142"/>
    </location>
</feature>
<feature type="compositionally biased region" description="Acidic residues" evidence="3">
    <location>
        <begin position="985"/>
        <end position="995"/>
    </location>
</feature>
<feature type="region of interest" description="Disordered" evidence="3">
    <location>
        <begin position="1120"/>
        <end position="1143"/>
    </location>
</feature>
<protein>
    <recommendedName>
        <fullName evidence="6">SAPS-domain-containing protein</fullName>
    </recommendedName>
</protein>
<evidence type="ECO:0000256" key="3">
    <source>
        <dbReference type="SAM" id="MobiDB-lite"/>
    </source>
</evidence>
<evidence type="ECO:0000256" key="1">
    <source>
        <dbReference type="ARBA" id="ARBA00006180"/>
    </source>
</evidence>
<evidence type="ECO:0000313" key="5">
    <source>
        <dbReference type="Proteomes" id="UP001214628"/>
    </source>
</evidence>
<feature type="compositionally biased region" description="Polar residues" evidence="3">
    <location>
        <begin position="135"/>
        <end position="144"/>
    </location>
</feature>
<dbReference type="GO" id="GO:0005829">
    <property type="term" value="C:cytosol"/>
    <property type="evidence" value="ECO:0007669"/>
    <property type="project" value="TreeGrafter"/>
</dbReference>
<reference evidence="4" key="1">
    <citation type="submission" date="2023-02" db="EMBL/GenBank/DDBJ databases">
        <title>Mating type loci evolution in Malassezia.</title>
        <authorList>
            <person name="Coelho M.A."/>
        </authorList>
    </citation>
    <scope>NUCLEOTIDE SEQUENCE</scope>
    <source>
        <strain evidence="4">CBS 14136</strain>
    </source>
</reference>
<dbReference type="EMBL" id="CP118376">
    <property type="protein sequence ID" value="WFD42931.1"/>
    <property type="molecule type" value="Genomic_DNA"/>
</dbReference>
<feature type="region of interest" description="Disordered" evidence="3">
    <location>
        <begin position="957"/>
        <end position="1002"/>
    </location>
</feature>
<dbReference type="InterPro" id="IPR007587">
    <property type="entry name" value="SAPS"/>
</dbReference>
<dbReference type="AlphaFoldDB" id="A0AAF0JJX6"/>
<feature type="region of interest" description="Disordered" evidence="3">
    <location>
        <begin position="128"/>
        <end position="174"/>
    </location>
</feature>
<organism evidence="4 5">
    <name type="scientific">Malassezia psittaci</name>
    <dbReference type="NCBI Taxonomy" id="1821823"/>
    <lineage>
        <taxon>Eukaryota</taxon>
        <taxon>Fungi</taxon>
        <taxon>Dikarya</taxon>
        <taxon>Basidiomycota</taxon>
        <taxon>Ustilaginomycotina</taxon>
        <taxon>Malasseziomycetes</taxon>
        <taxon>Malasseziales</taxon>
        <taxon>Malasseziaceae</taxon>
        <taxon>Malassezia</taxon>
    </lineage>
</organism>
<evidence type="ECO:0000313" key="4">
    <source>
        <dbReference type="EMBL" id="WFD42931.1"/>
    </source>
</evidence>
<feature type="region of interest" description="Disordered" evidence="3">
    <location>
        <begin position="408"/>
        <end position="449"/>
    </location>
</feature>
<feature type="compositionally biased region" description="Polar residues" evidence="3">
    <location>
        <begin position="651"/>
        <end position="667"/>
    </location>
</feature>
<evidence type="ECO:0000256" key="2">
    <source>
        <dbReference type="ARBA" id="ARBA00023306"/>
    </source>
</evidence>